<keyword evidence="2" id="KW-1185">Reference proteome</keyword>
<comment type="caution">
    <text evidence="1">The sequence shown here is derived from an EMBL/GenBank/DDBJ whole genome shotgun (WGS) entry which is preliminary data.</text>
</comment>
<gene>
    <name evidence="1" type="ORF">KTT_38360</name>
</gene>
<evidence type="ECO:0000313" key="2">
    <source>
        <dbReference type="Proteomes" id="UP000287352"/>
    </source>
</evidence>
<dbReference type="AlphaFoldDB" id="A0A402A4A5"/>
<dbReference type="EMBL" id="BIFR01000001">
    <property type="protein sequence ID" value="GCE13977.1"/>
    <property type="molecule type" value="Genomic_DNA"/>
</dbReference>
<dbReference type="Proteomes" id="UP000287352">
    <property type="component" value="Unassembled WGS sequence"/>
</dbReference>
<name>A0A402A4A5_9CHLR</name>
<organism evidence="1 2">
    <name type="scientific">Tengunoibacter tsumagoiensis</name>
    <dbReference type="NCBI Taxonomy" id="2014871"/>
    <lineage>
        <taxon>Bacteria</taxon>
        <taxon>Bacillati</taxon>
        <taxon>Chloroflexota</taxon>
        <taxon>Ktedonobacteria</taxon>
        <taxon>Ktedonobacterales</taxon>
        <taxon>Dictyobacteraceae</taxon>
        <taxon>Tengunoibacter</taxon>
    </lineage>
</organism>
<sequence>MTGWSGFSRAIKKMMGCDRVEWVSKAIKKMMGCDRVEWVTTAIMNDGPYTFMR</sequence>
<protein>
    <submittedName>
        <fullName evidence="1">Uncharacterized protein</fullName>
    </submittedName>
</protein>
<accession>A0A402A4A5</accession>
<reference evidence="2" key="1">
    <citation type="submission" date="2018-12" db="EMBL/GenBank/DDBJ databases">
        <title>Tengunoibacter tsumagoiensis gen. nov., sp. nov., Dictyobacter kobayashii sp. nov., D. alpinus sp. nov., and D. joshuensis sp. nov. and description of Dictyobacteraceae fam. nov. within the order Ktedonobacterales isolated from Tengu-no-mugimeshi.</title>
        <authorList>
            <person name="Wang C.M."/>
            <person name="Zheng Y."/>
            <person name="Sakai Y."/>
            <person name="Toyoda A."/>
            <person name="Minakuchi Y."/>
            <person name="Abe K."/>
            <person name="Yokota A."/>
            <person name="Yabe S."/>
        </authorList>
    </citation>
    <scope>NUCLEOTIDE SEQUENCE [LARGE SCALE GENOMIC DNA]</scope>
    <source>
        <strain evidence="2">Uno3</strain>
    </source>
</reference>
<evidence type="ECO:0000313" key="1">
    <source>
        <dbReference type="EMBL" id="GCE13977.1"/>
    </source>
</evidence>
<proteinExistence type="predicted"/>